<protein>
    <submittedName>
        <fullName evidence="1">Uncharacterized protein</fullName>
    </submittedName>
</protein>
<gene>
    <name evidence="1" type="ORF">OFA60_08380</name>
</gene>
<organism evidence="1 2">
    <name type="scientific">Actinomyces naeslundii</name>
    <dbReference type="NCBI Taxonomy" id="1655"/>
    <lineage>
        <taxon>Bacteria</taxon>
        <taxon>Bacillati</taxon>
        <taxon>Actinomycetota</taxon>
        <taxon>Actinomycetes</taxon>
        <taxon>Actinomycetales</taxon>
        <taxon>Actinomycetaceae</taxon>
        <taxon>Actinomyces</taxon>
    </lineage>
</organism>
<dbReference type="RefSeq" id="WP_143227537.1">
    <property type="nucleotide sequence ID" value="NZ_CP113787.1"/>
</dbReference>
<sequence>MTIISTGKLPTYDEEVAVRNQTDAMTPGWLATAITLCGEAQDATVRTYGKNEVNLFKPARHRVERAKVHSREMIECWNEFLEPHPFAAHLTRTKATEYILTVEQYEEFPQELPALFGEWLYNLRSALDYIIWAAAAYSSGRLPPPHEDRLQYPICDSQNSWKRTSQKLSVLPQHQLELLRTMQPFASDVDANYLGWINRLARIDRHRRLTIWAARIVTADPIAHIPSGVEPRWEWGERMLESGYCDLARLTFPDSESAEGVSVNPRLTIDPEVSEWGKSPFYAERKFDERLRMFMVFVLAEIDTYDYDCTGNLEARRSLTEEFAAQCDERRSRIFKTPTPPARNAPHWTPAMLLKSSRARYFGEELSHKLD</sequence>
<dbReference type="AlphaFoldDB" id="A0AA47FGG9"/>
<accession>A0AA47FGG9</accession>
<proteinExistence type="predicted"/>
<dbReference type="EMBL" id="CP113787">
    <property type="protein sequence ID" value="WAL42089.1"/>
    <property type="molecule type" value="Genomic_DNA"/>
</dbReference>
<reference evidence="1" key="1">
    <citation type="submission" date="2022-11" db="EMBL/GenBank/DDBJ databases">
        <title>Dental biofilm bacteria. Genome sequencing and assembly.</title>
        <authorList>
            <person name="Robertsson C."/>
        </authorList>
    </citation>
    <scope>NUCLEOTIDE SEQUENCE</scope>
    <source>
        <strain evidence="1">CW</strain>
    </source>
</reference>
<name>A0AA47FGG9_ACTNA</name>
<evidence type="ECO:0000313" key="1">
    <source>
        <dbReference type="EMBL" id="WAL42089.1"/>
    </source>
</evidence>
<dbReference type="Proteomes" id="UP001163127">
    <property type="component" value="Chromosome"/>
</dbReference>
<evidence type="ECO:0000313" key="2">
    <source>
        <dbReference type="Proteomes" id="UP001163127"/>
    </source>
</evidence>